<feature type="region of interest" description="Disordered" evidence="1">
    <location>
        <begin position="109"/>
        <end position="147"/>
    </location>
</feature>
<proteinExistence type="predicted"/>
<comment type="caution">
    <text evidence="2">The sequence shown here is derived from an EMBL/GenBank/DDBJ whole genome shotgun (WGS) entry which is preliminary data.</text>
</comment>
<dbReference type="EMBL" id="JAAALK010000079">
    <property type="protein sequence ID" value="KAG8099172.1"/>
    <property type="molecule type" value="Genomic_DNA"/>
</dbReference>
<reference evidence="2" key="1">
    <citation type="journal article" date="2021" name="bioRxiv">
        <title>Whole Genome Assembly and Annotation of Northern Wild Rice, Zizania palustris L., Supports a Whole Genome Duplication in the Zizania Genus.</title>
        <authorList>
            <person name="Haas M."/>
            <person name="Kono T."/>
            <person name="Macchietto M."/>
            <person name="Millas R."/>
            <person name="McGilp L."/>
            <person name="Shao M."/>
            <person name="Duquette J."/>
            <person name="Hirsch C.N."/>
            <person name="Kimball J."/>
        </authorList>
    </citation>
    <scope>NUCLEOTIDE SEQUENCE</scope>
    <source>
        <tissue evidence="2">Fresh leaf tissue</tissue>
    </source>
</reference>
<gene>
    <name evidence="2" type="ORF">GUJ93_ZPchr0013g36511</name>
</gene>
<evidence type="ECO:0000256" key="1">
    <source>
        <dbReference type="SAM" id="MobiDB-lite"/>
    </source>
</evidence>
<dbReference type="Proteomes" id="UP000729402">
    <property type="component" value="Unassembled WGS sequence"/>
</dbReference>
<reference evidence="2" key="2">
    <citation type="submission" date="2021-02" db="EMBL/GenBank/DDBJ databases">
        <authorList>
            <person name="Kimball J.A."/>
            <person name="Haas M.W."/>
            <person name="Macchietto M."/>
            <person name="Kono T."/>
            <person name="Duquette J."/>
            <person name="Shao M."/>
        </authorList>
    </citation>
    <scope>NUCLEOTIDE SEQUENCE</scope>
    <source>
        <tissue evidence="2">Fresh leaf tissue</tissue>
    </source>
</reference>
<evidence type="ECO:0000313" key="3">
    <source>
        <dbReference type="Proteomes" id="UP000729402"/>
    </source>
</evidence>
<sequence length="147" mass="15331">MVEFLIRELQNFPNPRLRSGLFSQEICKIFYMEVAGGDVGGRPRGGRGQHPIGSEAIRQAATGGESGALGLAAAWRVDVDGGSPTCAAVPAGVGFAATRRVEGVAARRDDGRWGHGGMHARVGDSSGGAGRPTAAWWKATDKSTNNK</sequence>
<keyword evidence="3" id="KW-1185">Reference proteome</keyword>
<evidence type="ECO:0000313" key="2">
    <source>
        <dbReference type="EMBL" id="KAG8099172.1"/>
    </source>
</evidence>
<accession>A0A8J5X7I7</accession>
<name>A0A8J5X7I7_ZIZPA</name>
<protein>
    <submittedName>
        <fullName evidence="2">Uncharacterized protein</fullName>
    </submittedName>
</protein>
<organism evidence="2 3">
    <name type="scientific">Zizania palustris</name>
    <name type="common">Northern wild rice</name>
    <dbReference type="NCBI Taxonomy" id="103762"/>
    <lineage>
        <taxon>Eukaryota</taxon>
        <taxon>Viridiplantae</taxon>
        <taxon>Streptophyta</taxon>
        <taxon>Embryophyta</taxon>
        <taxon>Tracheophyta</taxon>
        <taxon>Spermatophyta</taxon>
        <taxon>Magnoliopsida</taxon>
        <taxon>Liliopsida</taxon>
        <taxon>Poales</taxon>
        <taxon>Poaceae</taxon>
        <taxon>BOP clade</taxon>
        <taxon>Oryzoideae</taxon>
        <taxon>Oryzeae</taxon>
        <taxon>Zizaniinae</taxon>
        <taxon>Zizania</taxon>
    </lineage>
</organism>
<dbReference type="AlphaFoldDB" id="A0A8J5X7I7"/>